<evidence type="ECO:0000313" key="9">
    <source>
        <dbReference type="Proteomes" id="UP001470230"/>
    </source>
</evidence>
<gene>
    <name evidence="8" type="ORF">M9Y10_004014</name>
</gene>
<dbReference type="Proteomes" id="UP001470230">
    <property type="component" value="Unassembled WGS sequence"/>
</dbReference>
<sequence length="302" mass="34836">MNIPRPDFDDDDTKDYLIRNENNAQWSTHDHNNENNNNNNSFYSFKSEKRLINNLFPEIPVQYLHHSFPYIYPETVIKLMRNQIKLQNCPEGAKIIFVDCRFSYEYNAGHINTAYNLLTFDDLISLFNSERGNNVILIFHCELTIDRSVKWAYIFRNYDRYCSGLPFPQLAYPNIYLLKGGFRDFYAYTVAAANNNLSMKSFSQRPSLSAYPCPSIETSSDFQSQNVGIEIESSISDIIQGQYLMKDDGFQVFGDDVVKESQALYINQTQKATMFLNAQCAPMLPSTSLCPNHSISTQKLDI</sequence>
<comment type="caution">
    <text evidence="8">The sequence shown here is derived from an EMBL/GenBank/DDBJ whole genome shotgun (WGS) entry which is preliminary data.</text>
</comment>
<dbReference type="PRINTS" id="PR00716">
    <property type="entry name" value="MPIPHPHTASE"/>
</dbReference>
<evidence type="ECO:0000313" key="8">
    <source>
        <dbReference type="EMBL" id="KAK8881280.1"/>
    </source>
</evidence>
<dbReference type="EC" id="3.1.3.48" evidence="2"/>
<evidence type="ECO:0000256" key="6">
    <source>
        <dbReference type="ARBA" id="ARBA00023306"/>
    </source>
</evidence>
<dbReference type="PANTHER" id="PTHR10828:SF17">
    <property type="entry name" value="PROTEIN-TYROSINE-PHOSPHATASE"/>
    <property type="match status" value="1"/>
</dbReference>
<dbReference type="SMART" id="SM00450">
    <property type="entry name" value="RHOD"/>
    <property type="match status" value="1"/>
</dbReference>
<dbReference type="EMBL" id="JAPFFF010000010">
    <property type="protein sequence ID" value="KAK8881280.1"/>
    <property type="molecule type" value="Genomic_DNA"/>
</dbReference>
<dbReference type="PROSITE" id="PS50206">
    <property type="entry name" value="RHODANESE_3"/>
    <property type="match status" value="1"/>
</dbReference>
<evidence type="ECO:0000256" key="3">
    <source>
        <dbReference type="ARBA" id="ARBA00022618"/>
    </source>
</evidence>
<dbReference type="InterPro" id="IPR000751">
    <property type="entry name" value="MPI_Phosphatase"/>
</dbReference>
<evidence type="ECO:0000256" key="1">
    <source>
        <dbReference type="ARBA" id="ARBA00011065"/>
    </source>
</evidence>
<dbReference type="InterPro" id="IPR001763">
    <property type="entry name" value="Rhodanese-like_dom"/>
</dbReference>
<reference evidence="8 9" key="1">
    <citation type="submission" date="2024-04" db="EMBL/GenBank/DDBJ databases">
        <title>Tritrichomonas musculus Genome.</title>
        <authorList>
            <person name="Alves-Ferreira E."/>
            <person name="Grigg M."/>
            <person name="Lorenzi H."/>
            <person name="Galac M."/>
        </authorList>
    </citation>
    <scope>NUCLEOTIDE SEQUENCE [LARGE SCALE GENOMIC DNA]</scope>
    <source>
        <strain evidence="8 9">EAF2021</strain>
    </source>
</reference>
<dbReference type="InterPro" id="IPR036873">
    <property type="entry name" value="Rhodanese-like_dom_sf"/>
</dbReference>
<evidence type="ECO:0000256" key="4">
    <source>
        <dbReference type="ARBA" id="ARBA00022801"/>
    </source>
</evidence>
<accession>A0ABR2JQU7</accession>
<evidence type="ECO:0000256" key="2">
    <source>
        <dbReference type="ARBA" id="ARBA00013064"/>
    </source>
</evidence>
<organism evidence="8 9">
    <name type="scientific">Tritrichomonas musculus</name>
    <dbReference type="NCBI Taxonomy" id="1915356"/>
    <lineage>
        <taxon>Eukaryota</taxon>
        <taxon>Metamonada</taxon>
        <taxon>Parabasalia</taxon>
        <taxon>Tritrichomonadida</taxon>
        <taxon>Tritrichomonadidae</taxon>
        <taxon>Tritrichomonas</taxon>
    </lineage>
</organism>
<keyword evidence="6" id="KW-0131">Cell cycle</keyword>
<dbReference type="Pfam" id="PF00581">
    <property type="entry name" value="Rhodanese"/>
    <property type="match status" value="1"/>
</dbReference>
<feature type="domain" description="Rhodanese" evidence="7">
    <location>
        <begin position="91"/>
        <end position="190"/>
    </location>
</feature>
<comment type="similarity">
    <text evidence="1">Belongs to the MPI phosphatase family.</text>
</comment>
<keyword evidence="3" id="KW-0132">Cell division</keyword>
<keyword evidence="9" id="KW-1185">Reference proteome</keyword>
<keyword evidence="5" id="KW-0904">Protein phosphatase</keyword>
<evidence type="ECO:0000259" key="7">
    <source>
        <dbReference type="PROSITE" id="PS50206"/>
    </source>
</evidence>
<dbReference type="PANTHER" id="PTHR10828">
    <property type="entry name" value="M-PHASE INDUCER PHOSPHATASE DUAL SPECIFICITY PHOSPHATASE CDC25"/>
    <property type="match status" value="1"/>
</dbReference>
<dbReference type="Gene3D" id="3.40.250.10">
    <property type="entry name" value="Rhodanese-like domain"/>
    <property type="match status" value="1"/>
</dbReference>
<protein>
    <recommendedName>
        <fullName evidence="2">protein-tyrosine-phosphatase</fullName>
        <ecNumber evidence="2">3.1.3.48</ecNumber>
    </recommendedName>
</protein>
<evidence type="ECO:0000256" key="5">
    <source>
        <dbReference type="ARBA" id="ARBA00022912"/>
    </source>
</evidence>
<proteinExistence type="inferred from homology"/>
<keyword evidence="4" id="KW-0378">Hydrolase</keyword>
<dbReference type="SUPFAM" id="SSF52821">
    <property type="entry name" value="Rhodanese/Cell cycle control phosphatase"/>
    <property type="match status" value="1"/>
</dbReference>
<name>A0ABR2JQU7_9EUKA</name>